<reference evidence="10 11" key="1">
    <citation type="journal article" date="2008" name="Nature">
        <title>The Trichoplax genome and the nature of placozoans.</title>
        <authorList>
            <person name="Srivastava M."/>
            <person name="Begovic E."/>
            <person name="Chapman J."/>
            <person name="Putnam N.H."/>
            <person name="Hellsten U."/>
            <person name="Kawashima T."/>
            <person name="Kuo A."/>
            <person name="Mitros T."/>
            <person name="Salamov A."/>
            <person name="Carpenter M.L."/>
            <person name="Signorovitch A.Y."/>
            <person name="Moreno M.A."/>
            <person name="Kamm K."/>
            <person name="Grimwood J."/>
            <person name="Schmutz J."/>
            <person name="Shapiro H."/>
            <person name="Grigoriev I.V."/>
            <person name="Buss L.W."/>
            <person name="Schierwater B."/>
            <person name="Dellaporta S.L."/>
            <person name="Rokhsar D.S."/>
        </authorList>
    </citation>
    <scope>NUCLEOTIDE SEQUENCE [LARGE SCALE GENOMIC DNA]</scope>
    <source>
        <strain evidence="10 11">Grell-BS-1999</strain>
    </source>
</reference>
<evidence type="ECO:0000313" key="11">
    <source>
        <dbReference type="Proteomes" id="UP000009022"/>
    </source>
</evidence>
<dbReference type="CTD" id="6759425"/>
<dbReference type="GeneID" id="6759425"/>
<keyword evidence="4" id="KW-0106">Calcium</keyword>
<dbReference type="InterPro" id="IPR009030">
    <property type="entry name" value="Growth_fac_rcpt_cys_sf"/>
</dbReference>
<dbReference type="PANTHER" id="PTHR24039">
    <property type="entry name" value="FIBRILLIN-RELATED"/>
    <property type="match status" value="1"/>
</dbReference>
<dbReference type="InterPro" id="IPR000742">
    <property type="entry name" value="EGF"/>
</dbReference>
<evidence type="ECO:0000313" key="10">
    <source>
        <dbReference type="EMBL" id="EDV19288.1"/>
    </source>
</evidence>
<dbReference type="RefSeq" id="XP_002118212.1">
    <property type="nucleotide sequence ID" value="XM_002118176.1"/>
</dbReference>
<evidence type="ECO:0000256" key="2">
    <source>
        <dbReference type="ARBA" id="ARBA00022729"/>
    </source>
</evidence>
<comment type="caution">
    <text evidence="7">Lacks conserved residue(s) required for the propagation of feature annotation.</text>
</comment>
<dbReference type="InterPro" id="IPR001881">
    <property type="entry name" value="EGF-like_Ca-bd_dom"/>
</dbReference>
<dbReference type="PhylomeDB" id="B3SDB2"/>
<keyword evidence="8" id="KW-1133">Transmembrane helix</keyword>
<dbReference type="Proteomes" id="UP000009022">
    <property type="component" value="Unassembled WGS sequence"/>
</dbReference>
<evidence type="ECO:0000256" key="4">
    <source>
        <dbReference type="ARBA" id="ARBA00022837"/>
    </source>
</evidence>
<dbReference type="eggNOG" id="KOG1215">
    <property type="taxonomic scope" value="Eukaryota"/>
</dbReference>
<evidence type="ECO:0000259" key="9">
    <source>
        <dbReference type="PROSITE" id="PS50026"/>
    </source>
</evidence>
<dbReference type="STRING" id="10228.B3SDB2"/>
<evidence type="ECO:0000256" key="6">
    <source>
        <dbReference type="ARBA" id="ARBA00023180"/>
    </source>
</evidence>
<evidence type="ECO:0000256" key="7">
    <source>
        <dbReference type="PROSITE-ProRule" id="PRU00076"/>
    </source>
</evidence>
<dbReference type="CDD" id="cd00054">
    <property type="entry name" value="EGF_CA"/>
    <property type="match status" value="1"/>
</dbReference>
<keyword evidence="8" id="KW-0812">Transmembrane</keyword>
<dbReference type="SMART" id="SM00181">
    <property type="entry name" value="EGF"/>
    <property type="match status" value="3"/>
</dbReference>
<keyword evidence="11" id="KW-1185">Reference proteome</keyword>
<dbReference type="PROSITE" id="PS50026">
    <property type="entry name" value="EGF_3"/>
    <property type="match status" value="1"/>
</dbReference>
<organism evidence="10 11">
    <name type="scientific">Trichoplax adhaerens</name>
    <name type="common">Trichoplax reptans</name>
    <dbReference type="NCBI Taxonomy" id="10228"/>
    <lineage>
        <taxon>Eukaryota</taxon>
        <taxon>Metazoa</taxon>
        <taxon>Placozoa</taxon>
        <taxon>Uniplacotomia</taxon>
        <taxon>Trichoplacea</taxon>
        <taxon>Trichoplacidae</taxon>
        <taxon>Trichoplax</taxon>
    </lineage>
</organism>
<dbReference type="SMART" id="SM00179">
    <property type="entry name" value="EGF_CA"/>
    <property type="match status" value="1"/>
</dbReference>
<sequence length="238" mass="26364">MPFAIISSVSPSFNKIMWALTLLLLAGLHHMNFIYMTSASPDNFQKPLGFELRTKDDCVQASLNCSMHALCYASINTSNINTTRMCICPKGFTGDGESCKDINECAANELLCSPTTHECVNTNGSYRCDCKNGNQSCEVICAETCKNDGVCRWTNGAAECSCTHNFHGEFCQFYNNKIPTFGGLPISIMFMLIAVLLVLIGITVGLCYKLRKRPRKYYGTIYILGLILPTINYVLLHS</sequence>
<evidence type="ECO:0000256" key="5">
    <source>
        <dbReference type="ARBA" id="ARBA00023157"/>
    </source>
</evidence>
<evidence type="ECO:0000256" key="8">
    <source>
        <dbReference type="SAM" id="Phobius"/>
    </source>
</evidence>
<keyword evidence="1 7" id="KW-0245">EGF-like domain</keyword>
<feature type="disulfide bond" evidence="7">
    <location>
        <begin position="141"/>
        <end position="151"/>
    </location>
</feature>
<feature type="transmembrane region" description="Helical" evidence="8">
    <location>
        <begin position="217"/>
        <end position="236"/>
    </location>
</feature>
<dbReference type="PROSITE" id="PS00022">
    <property type="entry name" value="EGF_1"/>
    <property type="match status" value="1"/>
</dbReference>
<dbReference type="PROSITE" id="PS01187">
    <property type="entry name" value="EGF_CA"/>
    <property type="match status" value="1"/>
</dbReference>
<dbReference type="AlphaFoldDB" id="B3SDB2"/>
<dbReference type="Pfam" id="PF00008">
    <property type="entry name" value="EGF"/>
    <property type="match status" value="1"/>
</dbReference>
<keyword evidence="6" id="KW-0325">Glycoprotein</keyword>
<dbReference type="EMBL" id="DS985277">
    <property type="protein sequence ID" value="EDV19288.1"/>
    <property type="molecule type" value="Genomic_DNA"/>
</dbReference>
<dbReference type="KEGG" id="tad:TRIADDRAFT_62270"/>
<keyword evidence="2" id="KW-0732">Signal</keyword>
<proteinExistence type="predicted"/>
<evidence type="ECO:0000256" key="1">
    <source>
        <dbReference type="ARBA" id="ARBA00022536"/>
    </source>
</evidence>
<dbReference type="InParanoid" id="B3SDB2"/>
<keyword evidence="8" id="KW-0472">Membrane</keyword>
<dbReference type="PROSITE" id="PS01186">
    <property type="entry name" value="EGF_2"/>
    <property type="match status" value="1"/>
</dbReference>
<dbReference type="InterPro" id="IPR049883">
    <property type="entry name" value="NOTCH1_EGF-like"/>
</dbReference>
<gene>
    <name evidence="10" type="ORF">TRIADDRAFT_62270</name>
</gene>
<feature type="disulfide bond" evidence="7">
    <location>
        <begin position="162"/>
        <end position="171"/>
    </location>
</feature>
<dbReference type="HOGENOM" id="CLU_1167186_0_0_1"/>
<dbReference type="GO" id="GO:0005509">
    <property type="term" value="F:calcium ion binding"/>
    <property type="evidence" value="ECO:0007669"/>
    <property type="project" value="InterPro"/>
</dbReference>
<dbReference type="PANTHER" id="PTHR24039:SF28">
    <property type="entry name" value="EGF-LIKE DOMAIN-CONTAINING PROTEIN"/>
    <property type="match status" value="1"/>
</dbReference>
<keyword evidence="5 7" id="KW-1015">Disulfide bond</keyword>
<dbReference type="SUPFAM" id="SSF57196">
    <property type="entry name" value="EGF/Laminin"/>
    <property type="match status" value="1"/>
</dbReference>
<keyword evidence="3" id="KW-0677">Repeat</keyword>
<dbReference type="Gene3D" id="2.10.25.10">
    <property type="entry name" value="Laminin"/>
    <property type="match status" value="2"/>
</dbReference>
<dbReference type="OrthoDB" id="10060424at2759"/>
<dbReference type="InterPro" id="IPR018097">
    <property type="entry name" value="EGF_Ca-bd_CS"/>
</dbReference>
<feature type="transmembrane region" description="Helical" evidence="8">
    <location>
        <begin position="186"/>
        <end position="208"/>
    </location>
</feature>
<name>B3SDB2_TRIAD</name>
<dbReference type="SUPFAM" id="SSF57184">
    <property type="entry name" value="Growth factor receptor domain"/>
    <property type="match status" value="1"/>
</dbReference>
<protein>
    <recommendedName>
        <fullName evidence="9">EGF-like domain-containing protein</fullName>
    </recommendedName>
</protein>
<dbReference type="Pfam" id="PF07645">
    <property type="entry name" value="EGF_CA"/>
    <property type="match status" value="1"/>
</dbReference>
<accession>B3SDB2</accession>
<feature type="domain" description="EGF-like" evidence="9">
    <location>
        <begin position="138"/>
        <end position="172"/>
    </location>
</feature>
<evidence type="ECO:0000256" key="3">
    <source>
        <dbReference type="ARBA" id="ARBA00022737"/>
    </source>
</evidence>